<organism evidence="2 3">
    <name type="scientific">Beta vulgaris subsp. vulgaris</name>
    <name type="common">Beet</name>
    <dbReference type="NCBI Taxonomy" id="3555"/>
    <lineage>
        <taxon>Eukaryota</taxon>
        <taxon>Viridiplantae</taxon>
        <taxon>Streptophyta</taxon>
        <taxon>Embryophyta</taxon>
        <taxon>Tracheophyta</taxon>
        <taxon>Spermatophyta</taxon>
        <taxon>Magnoliopsida</taxon>
        <taxon>eudicotyledons</taxon>
        <taxon>Gunneridae</taxon>
        <taxon>Pentapetalae</taxon>
        <taxon>Caryophyllales</taxon>
        <taxon>Chenopodiaceae</taxon>
        <taxon>Betoideae</taxon>
        <taxon>Beta</taxon>
    </lineage>
</organism>
<name>A0A0J8B384_BETVV</name>
<feature type="compositionally biased region" description="Polar residues" evidence="1">
    <location>
        <begin position="1"/>
        <end position="14"/>
    </location>
</feature>
<dbReference type="Proteomes" id="UP000035740">
    <property type="component" value="Unassembled WGS sequence"/>
</dbReference>
<dbReference type="AlphaFoldDB" id="A0A0J8B384"/>
<feature type="region of interest" description="Disordered" evidence="1">
    <location>
        <begin position="1"/>
        <end position="151"/>
    </location>
</feature>
<keyword evidence="3" id="KW-1185">Reference proteome</keyword>
<gene>
    <name evidence="2" type="ORF">BVRB_022610</name>
</gene>
<evidence type="ECO:0000256" key="1">
    <source>
        <dbReference type="SAM" id="MobiDB-lite"/>
    </source>
</evidence>
<evidence type="ECO:0000313" key="2">
    <source>
        <dbReference type="EMBL" id="KMS94318.1"/>
    </source>
</evidence>
<sequence>ASTFTDSGQQPLQESDTRAEEVVNTDAWSNLSAEEPRVEEKTDEKKDPLWSDYQNMSAEAQQRKKEMMEKERARQLELDRQAQERARLDEQARKEREEQEKKRAAEFALREEERNRQISEEREKARRALEHDDNDTDDQADMGFLSSIFGS</sequence>
<dbReference type="EMBL" id="KQ094327">
    <property type="protein sequence ID" value="KMS94318.1"/>
    <property type="molecule type" value="Genomic_DNA"/>
</dbReference>
<proteinExistence type="predicted"/>
<feature type="compositionally biased region" description="Basic and acidic residues" evidence="1">
    <location>
        <begin position="34"/>
        <end position="49"/>
    </location>
</feature>
<protein>
    <submittedName>
        <fullName evidence="2">Uncharacterized protein</fullName>
    </submittedName>
</protein>
<evidence type="ECO:0000313" key="3">
    <source>
        <dbReference type="Proteomes" id="UP000035740"/>
    </source>
</evidence>
<reference evidence="2 3" key="1">
    <citation type="journal article" date="2014" name="Nature">
        <title>The genome of the recently domesticated crop plant sugar beet (Beta vulgaris).</title>
        <authorList>
            <person name="Dohm J.C."/>
            <person name="Minoche A.E."/>
            <person name="Holtgrawe D."/>
            <person name="Capella-Gutierrez S."/>
            <person name="Zakrzewski F."/>
            <person name="Tafer H."/>
            <person name="Rupp O."/>
            <person name="Sorensen T.R."/>
            <person name="Stracke R."/>
            <person name="Reinhardt R."/>
            <person name="Goesmann A."/>
            <person name="Kraft T."/>
            <person name="Schulz B."/>
            <person name="Stadler P.F."/>
            <person name="Schmidt T."/>
            <person name="Gabaldon T."/>
            <person name="Lehrach H."/>
            <person name="Weisshaar B."/>
            <person name="Himmelbauer H."/>
        </authorList>
    </citation>
    <scope>NUCLEOTIDE SEQUENCE [LARGE SCALE GENOMIC DNA]</scope>
    <source>
        <tissue evidence="2">Taproot</tissue>
    </source>
</reference>
<feature type="non-terminal residue" evidence="2">
    <location>
        <position position="1"/>
    </location>
</feature>
<feature type="compositionally biased region" description="Basic and acidic residues" evidence="1">
    <location>
        <begin position="61"/>
        <end position="131"/>
    </location>
</feature>
<accession>A0A0J8B384</accession>
<dbReference type="Gramene" id="KMS94318">
    <property type="protein sequence ID" value="KMS94318"/>
    <property type="gene ID" value="BVRB_022610"/>
</dbReference>